<dbReference type="Pfam" id="PF00295">
    <property type="entry name" value="Glyco_hydro_28"/>
    <property type="match status" value="1"/>
</dbReference>
<dbReference type="GO" id="GO:0071555">
    <property type="term" value="P:cell wall organization"/>
    <property type="evidence" value="ECO:0007669"/>
    <property type="project" value="UniProtKB-KW"/>
</dbReference>
<evidence type="ECO:0000256" key="2">
    <source>
        <dbReference type="ARBA" id="ARBA00008834"/>
    </source>
</evidence>
<evidence type="ECO:0000256" key="7">
    <source>
        <dbReference type="ARBA" id="ARBA00023316"/>
    </source>
</evidence>
<keyword evidence="4" id="KW-0964">Secreted</keyword>
<dbReference type="GO" id="GO:0004650">
    <property type="term" value="F:polygalacturonase activity"/>
    <property type="evidence" value="ECO:0007669"/>
    <property type="project" value="InterPro"/>
</dbReference>
<proteinExistence type="inferred from homology"/>
<organism evidence="11 12">
    <name type="scientific">Rhodamnia argentea</name>
    <dbReference type="NCBI Taxonomy" id="178133"/>
    <lineage>
        <taxon>Eukaryota</taxon>
        <taxon>Viridiplantae</taxon>
        <taxon>Streptophyta</taxon>
        <taxon>Embryophyta</taxon>
        <taxon>Tracheophyta</taxon>
        <taxon>Spermatophyta</taxon>
        <taxon>Magnoliopsida</taxon>
        <taxon>eudicotyledons</taxon>
        <taxon>Gunneridae</taxon>
        <taxon>Pentapetalae</taxon>
        <taxon>rosids</taxon>
        <taxon>malvids</taxon>
        <taxon>Myrtales</taxon>
        <taxon>Myrtaceae</taxon>
        <taxon>Myrtoideae</taxon>
        <taxon>Myrteae</taxon>
        <taxon>Australasian group</taxon>
        <taxon>Rhodamnia</taxon>
    </lineage>
</organism>
<evidence type="ECO:0000256" key="8">
    <source>
        <dbReference type="RuleBase" id="RU361169"/>
    </source>
</evidence>
<evidence type="ECO:0000256" key="1">
    <source>
        <dbReference type="ARBA" id="ARBA00004191"/>
    </source>
</evidence>
<evidence type="ECO:0000256" key="3">
    <source>
        <dbReference type="ARBA" id="ARBA00022512"/>
    </source>
</evidence>
<dbReference type="RefSeq" id="XP_030551774.1">
    <property type="nucleotide sequence ID" value="XM_030695914.1"/>
</dbReference>
<keyword evidence="5 8" id="KW-0378">Hydrolase</keyword>
<keyword evidence="7" id="KW-0961">Cell wall biogenesis/degradation</keyword>
<dbReference type="GO" id="GO:0005975">
    <property type="term" value="P:carbohydrate metabolic process"/>
    <property type="evidence" value="ECO:0007669"/>
    <property type="project" value="InterPro"/>
</dbReference>
<evidence type="ECO:0000313" key="11">
    <source>
        <dbReference type="Proteomes" id="UP000827889"/>
    </source>
</evidence>
<keyword evidence="6 8" id="KW-0326">Glycosidase</keyword>
<dbReference type="Gene3D" id="2.160.20.10">
    <property type="entry name" value="Single-stranded right-handed beta-helix, Pectin lyase-like"/>
    <property type="match status" value="1"/>
</dbReference>
<dbReference type="GeneID" id="115756218"/>
<keyword evidence="3" id="KW-0134">Cell wall</keyword>
<feature type="compositionally biased region" description="Polar residues" evidence="9">
    <location>
        <begin position="219"/>
        <end position="235"/>
    </location>
</feature>
<dbReference type="InterPro" id="IPR000743">
    <property type="entry name" value="Glyco_hydro_28"/>
</dbReference>
<dbReference type="AlphaFoldDB" id="A0A8B8QX23"/>
<dbReference type="InterPro" id="IPR011050">
    <property type="entry name" value="Pectin_lyase_fold/virulence"/>
</dbReference>
<sequence>MEMDWSLCFYKICLLLLPVLALVLSNGVCSHAQVKVFDVRSVGAAADWKTDDSKAKNRENTSPSSSIIVIISQPGQTQRIVGIGAFLGAWNQACQYKAGVKRRLFVPQGTTMVWPVVFKGPCNGPIEFKVKGVVKAPVDKSTFSLDHWITFNSSTSMEQQYVRWPGASLRFNFVNNTVICSISSVNSKNFHFNHFKCDDFEFHRVWIIAPDKSPHRTNRTGSTWATHPASGSPTL</sequence>
<feature type="signal peptide" evidence="10">
    <location>
        <begin position="1"/>
        <end position="21"/>
    </location>
</feature>
<dbReference type="PANTHER" id="PTHR31375">
    <property type="match status" value="1"/>
</dbReference>
<reference evidence="12" key="1">
    <citation type="submission" date="2025-08" db="UniProtKB">
        <authorList>
            <consortium name="RefSeq"/>
        </authorList>
    </citation>
    <scope>IDENTIFICATION</scope>
    <source>
        <tissue evidence="12">Leaf</tissue>
    </source>
</reference>
<evidence type="ECO:0000313" key="12">
    <source>
        <dbReference type="RefSeq" id="XP_030551774.1"/>
    </source>
</evidence>
<accession>A0A8B8QX23</accession>
<evidence type="ECO:0000256" key="5">
    <source>
        <dbReference type="ARBA" id="ARBA00022801"/>
    </source>
</evidence>
<evidence type="ECO:0000256" key="4">
    <source>
        <dbReference type="ARBA" id="ARBA00022525"/>
    </source>
</evidence>
<protein>
    <submittedName>
        <fullName evidence="12">Polygalacturonase-like</fullName>
    </submittedName>
</protein>
<keyword evidence="10" id="KW-0732">Signal</keyword>
<comment type="subcellular location">
    <subcellularLocation>
        <location evidence="1">Secreted</location>
        <location evidence="1">Cell wall</location>
    </subcellularLocation>
</comment>
<keyword evidence="11" id="KW-1185">Reference proteome</keyword>
<dbReference type="OrthoDB" id="187139at2759"/>
<dbReference type="InterPro" id="IPR012334">
    <property type="entry name" value="Pectin_lyas_fold"/>
</dbReference>
<comment type="similarity">
    <text evidence="2 8">Belongs to the glycosyl hydrolase 28 family.</text>
</comment>
<name>A0A8B8QX23_9MYRT</name>
<dbReference type="Proteomes" id="UP000827889">
    <property type="component" value="Chromosome 4"/>
</dbReference>
<feature type="region of interest" description="Disordered" evidence="9">
    <location>
        <begin position="215"/>
        <end position="235"/>
    </location>
</feature>
<dbReference type="SUPFAM" id="SSF51126">
    <property type="entry name" value="Pectin lyase-like"/>
    <property type="match status" value="1"/>
</dbReference>
<feature type="chain" id="PRO_5034372355" evidence="10">
    <location>
        <begin position="22"/>
        <end position="235"/>
    </location>
</feature>
<evidence type="ECO:0000256" key="10">
    <source>
        <dbReference type="SAM" id="SignalP"/>
    </source>
</evidence>
<gene>
    <name evidence="12" type="primary">LOC115756218</name>
</gene>
<dbReference type="KEGG" id="rarg:115756218"/>
<evidence type="ECO:0000256" key="6">
    <source>
        <dbReference type="ARBA" id="ARBA00023295"/>
    </source>
</evidence>
<evidence type="ECO:0000256" key="9">
    <source>
        <dbReference type="SAM" id="MobiDB-lite"/>
    </source>
</evidence>